<protein>
    <recommendedName>
        <fullName evidence="4 5">Large ribosomal subunit protein uL29</fullName>
    </recommendedName>
</protein>
<dbReference type="InterPro" id="IPR050063">
    <property type="entry name" value="Ribosomal_protein_uL29"/>
</dbReference>
<dbReference type="CDD" id="cd00427">
    <property type="entry name" value="Ribosomal_L29_HIP"/>
    <property type="match status" value="1"/>
</dbReference>
<evidence type="ECO:0000256" key="3">
    <source>
        <dbReference type="ARBA" id="ARBA00023274"/>
    </source>
</evidence>
<sequence length="68" mass="7971">MKASELREKSVEELQTQLQDLYKDQFNNRMQNATGQLGQVHLLKEVKRDIARIKTLITEKQAETQKEV</sequence>
<dbReference type="Pfam" id="PF00831">
    <property type="entry name" value="Ribosomal_L29"/>
    <property type="match status" value="1"/>
</dbReference>
<keyword evidence="2 5" id="KW-0689">Ribosomal protein</keyword>
<accession>A0A520S4P4</accession>
<evidence type="ECO:0000256" key="5">
    <source>
        <dbReference type="HAMAP-Rule" id="MF_00374"/>
    </source>
</evidence>
<dbReference type="GO" id="GO:0006412">
    <property type="term" value="P:translation"/>
    <property type="evidence" value="ECO:0007669"/>
    <property type="project" value="UniProtKB-UniRule"/>
</dbReference>
<evidence type="ECO:0000256" key="4">
    <source>
        <dbReference type="ARBA" id="ARBA00035204"/>
    </source>
</evidence>
<dbReference type="NCBIfam" id="TIGR00012">
    <property type="entry name" value="L29"/>
    <property type="match status" value="1"/>
</dbReference>
<dbReference type="HAMAP" id="MF_00374">
    <property type="entry name" value="Ribosomal_uL29"/>
    <property type="match status" value="1"/>
</dbReference>
<evidence type="ECO:0000256" key="1">
    <source>
        <dbReference type="ARBA" id="ARBA00009254"/>
    </source>
</evidence>
<dbReference type="SUPFAM" id="SSF46561">
    <property type="entry name" value="Ribosomal protein L29 (L29p)"/>
    <property type="match status" value="1"/>
</dbReference>
<keyword evidence="3 5" id="KW-0687">Ribonucleoprotein</keyword>
<dbReference type="Gene3D" id="1.10.287.310">
    <property type="match status" value="1"/>
</dbReference>
<evidence type="ECO:0000313" key="6">
    <source>
        <dbReference type="EMBL" id="RZO77448.1"/>
    </source>
</evidence>
<dbReference type="PANTHER" id="PTHR10916">
    <property type="entry name" value="60S RIBOSOMAL PROTEIN L35/50S RIBOSOMAL PROTEIN L29"/>
    <property type="match status" value="1"/>
</dbReference>
<dbReference type="EMBL" id="SHAH01000014">
    <property type="protein sequence ID" value="RZO77448.1"/>
    <property type="molecule type" value="Genomic_DNA"/>
</dbReference>
<comment type="similarity">
    <text evidence="1 5">Belongs to the universal ribosomal protein uL29 family.</text>
</comment>
<evidence type="ECO:0000313" key="7">
    <source>
        <dbReference type="Proteomes" id="UP000320404"/>
    </source>
</evidence>
<name>A0A520S4P4_9GAMM</name>
<comment type="caution">
    <text evidence="6">The sequence shown here is derived from an EMBL/GenBank/DDBJ whole genome shotgun (WGS) entry which is preliminary data.</text>
</comment>
<proteinExistence type="inferred from homology"/>
<dbReference type="InterPro" id="IPR001854">
    <property type="entry name" value="Ribosomal_uL29"/>
</dbReference>
<dbReference type="InterPro" id="IPR036049">
    <property type="entry name" value="Ribosomal_uL29_sf"/>
</dbReference>
<dbReference type="PANTHER" id="PTHR10916:SF0">
    <property type="entry name" value="LARGE RIBOSOMAL SUBUNIT PROTEIN UL29C"/>
    <property type="match status" value="1"/>
</dbReference>
<evidence type="ECO:0000256" key="2">
    <source>
        <dbReference type="ARBA" id="ARBA00022980"/>
    </source>
</evidence>
<dbReference type="GO" id="GO:0022625">
    <property type="term" value="C:cytosolic large ribosomal subunit"/>
    <property type="evidence" value="ECO:0007669"/>
    <property type="project" value="TreeGrafter"/>
</dbReference>
<dbReference type="Proteomes" id="UP000320404">
    <property type="component" value="Unassembled WGS sequence"/>
</dbReference>
<dbReference type="GO" id="GO:0003735">
    <property type="term" value="F:structural constituent of ribosome"/>
    <property type="evidence" value="ECO:0007669"/>
    <property type="project" value="InterPro"/>
</dbReference>
<gene>
    <name evidence="5" type="primary">rpmC</name>
    <name evidence="6" type="ORF">EVA69_01845</name>
</gene>
<dbReference type="AlphaFoldDB" id="A0A520S4P4"/>
<organism evidence="6 7">
    <name type="scientific">OM182 bacterium</name>
    <dbReference type="NCBI Taxonomy" id="2510334"/>
    <lineage>
        <taxon>Bacteria</taxon>
        <taxon>Pseudomonadati</taxon>
        <taxon>Pseudomonadota</taxon>
        <taxon>Gammaproteobacteria</taxon>
        <taxon>OMG group</taxon>
        <taxon>OM182 clade</taxon>
    </lineage>
</organism>
<reference evidence="6 7" key="1">
    <citation type="submission" date="2019-02" db="EMBL/GenBank/DDBJ databases">
        <title>Prokaryotic population dynamics and viral predation in marine succession experiment using metagenomics: the confinement effect.</title>
        <authorList>
            <person name="Haro-Moreno J.M."/>
            <person name="Rodriguez-Valera F."/>
            <person name="Lopez-Perez M."/>
        </authorList>
    </citation>
    <scope>NUCLEOTIDE SEQUENCE [LARGE SCALE GENOMIC DNA]</scope>
    <source>
        <strain evidence="6">MED-G158</strain>
    </source>
</reference>
<dbReference type="FunFam" id="1.10.287.310:FF:000001">
    <property type="entry name" value="50S ribosomal protein L29"/>
    <property type="match status" value="1"/>
</dbReference>